<dbReference type="InterPro" id="IPR038716">
    <property type="entry name" value="P1/P2_N_sf"/>
</dbReference>
<evidence type="ECO:0000313" key="10">
    <source>
        <dbReference type="Proteomes" id="UP001497525"/>
    </source>
</evidence>
<dbReference type="PANTHER" id="PTHR45696:SF10">
    <property type="entry name" value="LARGE RIBOSOMAL SUBUNIT PROTEIN P1"/>
    <property type="match status" value="1"/>
</dbReference>
<dbReference type="HAMAP" id="MF_01478">
    <property type="entry name" value="Ribosomal_L12_arch"/>
    <property type="match status" value="1"/>
</dbReference>
<comment type="caution">
    <text evidence="8">The sequence shown here is derived from an EMBL/GenBank/DDBJ whole genome shotgun (WGS) entry which is preliminary data.</text>
</comment>
<dbReference type="GO" id="GO:0002181">
    <property type="term" value="P:cytoplasmic translation"/>
    <property type="evidence" value="ECO:0007669"/>
    <property type="project" value="TreeGrafter"/>
</dbReference>
<evidence type="ECO:0000313" key="8">
    <source>
        <dbReference type="EMBL" id="CAL5131881.1"/>
    </source>
</evidence>
<dbReference type="PANTHER" id="PTHR45696">
    <property type="entry name" value="60S ACIDIC RIBOSOMAL PROTEIN P1"/>
    <property type="match status" value="1"/>
</dbReference>
<evidence type="ECO:0000313" key="9">
    <source>
        <dbReference type="EMBL" id="CAL5136261.1"/>
    </source>
</evidence>
<protein>
    <recommendedName>
        <fullName evidence="5">Large ribosomal subunit protein P1</fullName>
    </recommendedName>
    <alternativeName>
        <fullName evidence="6">60S acidic ribosomal protein P1</fullName>
    </alternativeName>
</protein>
<dbReference type="Pfam" id="PF00428">
    <property type="entry name" value="Ribosomal_60s"/>
    <property type="match status" value="1"/>
</dbReference>
<dbReference type="GO" id="GO:0006414">
    <property type="term" value="P:translational elongation"/>
    <property type="evidence" value="ECO:0007669"/>
    <property type="project" value="InterPro"/>
</dbReference>
<evidence type="ECO:0000256" key="5">
    <source>
        <dbReference type="ARBA" id="ARBA00041116"/>
    </source>
</evidence>
<dbReference type="AlphaFoldDB" id="A0AAV2T6M5"/>
<evidence type="ECO:0000256" key="4">
    <source>
        <dbReference type="ARBA" id="ARBA00023274"/>
    </source>
</evidence>
<name>A0AAV2T6M5_CALDB</name>
<evidence type="ECO:0000256" key="1">
    <source>
        <dbReference type="ARBA" id="ARBA00003362"/>
    </source>
</evidence>
<dbReference type="Proteomes" id="UP001497525">
    <property type="component" value="Unassembled WGS sequence"/>
</dbReference>
<organism evidence="8 10">
    <name type="scientific">Calicophoron daubneyi</name>
    <name type="common">Rumen fluke</name>
    <name type="synonym">Paramphistomum daubneyi</name>
    <dbReference type="NCBI Taxonomy" id="300641"/>
    <lineage>
        <taxon>Eukaryota</taxon>
        <taxon>Metazoa</taxon>
        <taxon>Spiralia</taxon>
        <taxon>Lophotrochozoa</taxon>
        <taxon>Platyhelminthes</taxon>
        <taxon>Trematoda</taxon>
        <taxon>Digenea</taxon>
        <taxon>Plagiorchiida</taxon>
        <taxon>Pronocephalata</taxon>
        <taxon>Paramphistomoidea</taxon>
        <taxon>Paramphistomidae</taxon>
        <taxon>Calicophoron</taxon>
    </lineage>
</organism>
<evidence type="ECO:0000256" key="3">
    <source>
        <dbReference type="ARBA" id="ARBA00022980"/>
    </source>
</evidence>
<feature type="compositionally biased region" description="Basic and acidic residues" evidence="7">
    <location>
        <begin position="92"/>
        <end position="107"/>
    </location>
</feature>
<dbReference type="EMBL" id="CAXLJL010000112">
    <property type="protein sequence ID" value="CAL5131881.1"/>
    <property type="molecule type" value="Genomic_DNA"/>
</dbReference>
<gene>
    <name evidence="9" type="ORF">CDAUBV1_LOCUS10329</name>
    <name evidence="8" type="ORF">CDAUBV1_LOCUS4419</name>
</gene>
<evidence type="ECO:0000256" key="6">
    <source>
        <dbReference type="ARBA" id="ARBA00042918"/>
    </source>
</evidence>
<dbReference type="GO" id="GO:0043021">
    <property type="term" value="F:ribonucleoprotein complex binding"/>
    <property type="evidence" value="ECO:0007669"/>
    <property type="project" value="TreeGrafter"/>
</dbReference>
<dbReference type="GO" id="GO:0030295">
    <property type="term" value="F:protein kinase activator activity"/>
    <property type="evidence" value="ECO:0007669"/>
    <property type="project" value="TreeGrafter"/>
</dbReference>
<evidence type="ECO:0000256" key="7">
    <source>
        <dbReference type="SAM" id="MobiDB-lite"/>
    </source>
</evidence>
<keyword evidence="3" id="KW-0689">Ribosomal protein</keyword>
<keyword evidence="4" id="KW-0687">Ribonucleoprotein</keyword>
<feature type="compositionally biased region" description="Acidic residues" evidence="7">
    <location>
        <begin position="108"/>
        <end position="120"/>
    </location>
</feature>
<comment type="similarity">
    <text evidence="2">Belongs to the eukaryotic ribosomal protein P1/P2 family.</text>
</comment>
<accession>A0AAV2T6M5</accession>
<dbReference type="GO" id="GO:0003735">
    <property type="term" value="F:structural constituent of ribosome"/>
    <property type="evidence" value="ECO:0007669"/>
    <property type="project" value="InterPro"/>
</dbReference>
<comment type="function">
    <text evidence="1">Plays an important role in the elongation step of protein synthesis.</text>
</comment>
<proteinExistence type="inferred from homology"/>
<dbReference type="Gene3D" id="1.10.10.1410">
    <property type="match status" value="1"/>
</dbReference>
<dbReference type="EMBL" id="CAXLJL010000294">
    <property type="protein sequence ID" value="CAL5136261.1"/>
    <property type="molecule type" value="Genomic_DNA"/>
</dbReference>
<dbReference type="FunFam" id="1.10.10.1410:FF:000001">
    <property type="entry name" value="60S acidic ribosomal protein P1"/>
    <property type="match status" value="1"/>
</dbReference>
<feature type="region of interest" description="Disordered" evidence="7">
    <location>
        <begin position="72"/>
        <end position="120"/>
    </location>
</feature>
<dbReference type="GO" id="GO:0022625">
    <property type="term" value="C:cytosolic large ribosomal subunit"/>
    <property type="evidence" value="ECO:0007669"/>
    <property type="project" value="TreeGrafter"/>
</dbReference>
<sequence>MSKSELACVYASLMLADDDIDITADKINTVLQAARIKFVEPYLPTLFANALRGKNVKDLLMSAGSAGVAVAPAAAAPAEAEQSAGAKAPAKGAEEKKKKEEEKKAESEESEDDMGFDLFG</sequence>
<reference evidence="8" key="1">
    <citation type="submission" date="2024-06" db="EMBL/GenBank/DDBJ databases">
        <authorList>
            <person name="Liu X."/>
            <person name="Lenzi L."/>
            <person name="Haldenby T S."/>
            <person name="Uol C."/>
        </authorList>
    </citation>
    <scope>NUCLEOTIDE SEQUENCE</scope>
</reference>
<dbReference type="CDD" id="cd05831">
    <property type="entry name" value="Ribosomal_P1"/>
    <property type="match status" value="1"/>
</dbReference>
<feature type="compositionally biased region" description="Low complexity" evidence="7">
    <location>
        <begin position="72"/>
        <end position="91"/>
    </location>
</feature>
<evidence type="ECO:0000256" key="2">
    <source>
        <dbReference type="ARBA" id="ARBA00005436"/>
    </source>
</evidence>
<dbReference type="InterPro" id="IPR027534">
    <property type="entry name" value="Ribosomal_P1/P2"/>
</dbReference>